<dbReference type="InterPro" id="IPR011990">
    <property type="entry name" value="TPR-like_helical_dom_sf"/>
</dbReference>
<dbReference type="EMBL" id="VWXX01000034">
    <property type="protein sequence ID" value="KAA6183312.1"/>
    <property type="molecule type" value="Genomic_DNA"/>
</dbReference>
<organism evidence="5 6">
    <name type="scientific">Thiohalocapsa marina</name>
    <dbReference type="NCBI Taxonomy" id="424902"/>
    <lineage>
        <taxon>Bacteria</taxon>
        <taxon>Pseudomonadati</taxon>
        <taxon>Pseudomonadota</taxon>
        <taxon>Gammaproteobacteria</taxon>
        <taxon>Chromatiales</taxon>
        <taxon>Chromatiaceae</taxon>
        <taxon>Thiohalocapsa</taxon>
    </lineage>
</organism>
<proteinExistence type="predicted"/>
<keyword evidence="2 3" id="KW-0802">TPR repeat</keyword>
<dbReference type="PROSITE" id="PS50005">
    <property type="entry name" value="TPR"/>
    <property type="match status" value="2"/>
</dbReference>
<feature type="repeat" description="TPR" evidence="3">
    <location>
        <begin position="52"/>
        <end position="85"/>
    </location>
</feature>
<dbReference type="PROSITE" id="PS50293">
    <property type="entry name" value="TPR_REGION"/>
    <property type="match status" value="1"/>
</dbReference>
<dbReference type="Gene3D" id="1.25.40.10">
    <property type="entry name" value="Tetratricopeptide repeat domain"/>
    <property type="match status" value="1"/>
</dbReference>
<feature type="signal peptide" evidence="4">
    <location>
        <begin position="1"/>
        <end position="36"/>
    </location>
</feature>
<dbReference type="InterPro" id="IPR019734">
    <property type="entry name" value="TPR_rpt"/>
</dbReference>
<dbReference type="Pfam" id="PF13432">
    <property type="entry name" value="TPR_16"/>
    <property type="match status" value="2"/>
</dbReference>
<evidence type="ECO:0000256" key="1">
    <source>
        <dbReference type="ARBA" id="ARBA00022737"/>
    </source>
</evidence>
<dbReference type="InterPro" id="IPR051012">
    <property type="entry name" value="CellSynth/LPSAsmb/PSIAsmb"/>
</dbReference>
<dbReference type="Pfam" id="PF13174">
    <property type="entry name" value="TPR_6"/>
    <property type="match status" value="1"/>
</dbReference>
<sequence length="263" mass="28813">MAARSMRPPRASTGPSARASLAVALLCALLAGCANTPQQQEMAELAPKESPADLYVNMAAAYYQSGKLDIALERGLRALREDRKNPKAHYVLGIVYQALGKTTEAAQSLAEAVRLDPDNPDFHNARGSLLCLQQRYGEALAEFQQALQNPLYKTPEVALVNAADCTRRAGDATASERYLREALSRNAQYAPALMAMARLNYQRGAYLDARGYLARYSRSGPATPEALLLAYRIETALGNRNDAKALARQLRQRFPDSPQIMQL</sequence>
<dbReference type="SMART" id="SM00028">
    <property type="entry name" value="TPR"/>
    <property type="match status" value="4"/>
</dbReference>
<name>A0A5M8FQP6_9GAMM</name>
<gene>
    <name evidence="5" type="primary">pilW</name>
    <name evidence="5" type="ORF">F2Q65_16025</name>
</gene>
<dbReference type="AlphaFoldDB" id="A0A5M8FQP6"/>
<dbReference type="SUPFAM" id="SSF48452">
    <property type="entry name" value="TPR-like"/>
    <property type="match status" value="2"/>
</dbReference>
<dbReference type="RefSeq" id="WP_150094420.1">
    <property type="nucleotide sequence ID" value="NZ_VWXX01000034.1"/>
</dbReference>
<dbReference type="NCBIfam" id="TIGR02521">
    <property type="entry name" value="type_IV_pilW"/>
    <property type="match status" value="1"/>
</dbReference>
<dbReference type="PANTHER" id="PTHR45586:SF1">
    <property type="entry name" value="LIPOPOLYSACCHARIDE ASSEMBLY PROTEIN B"/>
    <property type="match status" value="1"/>
</dbReference>
<dbReference type="PROSITE" id="PS51257">
    <property type="entry name" value="PROKAR_LIPOPROTEIN"/>
    <property type="match status" value="1"/>
</dbReference>
<dbReference type="PANTHER" id="PTHR45586">
    <property type="entry name" value="TPR REPEAT-CONTAINING PROTEIN PA4667"/>
    <property type="match status" value="1"/>
</dbReference>
<evidence type="ECO:0000256" key="4">
    <source>
        <dbReference type="SAM" id="SignalP"/>
    </source>
</evidence>
<reference evidence="5 6" key="1">
    <citation type="submission" date="2019-09" db="EMBL/GenBank/DDBJ databases">
        <title>Whole-genome sequence of the purple sulfur bacterium Thiohalocapsa marina DSM 19078.</title>
        <authorList>
            <person name="Kyndt J.A."/>
            <person name="Meyer T.E."/>
        </authorList>
    </citation>
    <scope>NUCLEOTIDE SEQUENCE [LARGE SCALE GENOMIC DNA]</scope>
    <source>
        <strain evidence="5 6">DSM 19078</strain>
    </source>
</reference>
<dbReference type="OrthoDB" id="9814042at2"/>
<keyword evidence="6" id="KW-1185">Reference proteome</keyword>
<evidence type="ECO:0000256" key="3">
    <source>
        <dbReference type="PROSITE-ProRule" id="PRU00339"/>
    </source>
</evidence>
<dbReference type="InterPro" id="IPR013360">
    <property type="entry name" value="Pilus_4_PilW"/>
</dbReference>
<evidence type="ECO:0000256" key="2">
    <source>
        <dbReference type="ARBA" id="ARBA00022803"/>
    </source>
</evidence>
<dbReference type="Proteomes" id="UP000322981">
    <property type="component" value="Unassembled WGS sequence"/>
</dbReference>
<comment type="caution">
    <text evidence="5">The sequence shown here is derived from an EMBL/GenBank/DDBJ whole genome shotgun (WGS) entry which is preliminary data.</text>
</comment>
<accession>A0A5M8FQP6</accession>
<keyword evidence="4" id="KW-0732">Signal</keyword>
<keyword evidence="1" id="KW-0677">Repeat</keyword>
<protein>
    <submittedName>
        <fullName evidence="5">Type IV pilus biogenesis/stability protein PilW</fullName>
    </submittedName>
</protein>
<evidence type="ECO:0000313" key="6">
    <source>
        <dbReference type="Proteomes" id="UP000322981"/>
    </source>
</evidence>
<evidence type="ECO:0000313" key="5">
    <source>
        <dbReference type="EMBL" id="KAA6183312.1"/>
    </source>
</evidence>
<feature type="repeat" description="TPR" evidence="3">
    <location>
        <begin position="86"/>
        <end position="119"/>
    </location>
</feature>
<feature type="chain" id="PRO_5024376014" evidence="4">
    <location>
        <begin position="37"/>
        <end position="263"/>
    </location>
</feature>